<sequence length="284" mass="31560">MNENSVVIITGANSGMGKATTIEVAKTGANVVMLCRNQSRGKEAFNEVKKITKNNKVKFMLCDLGSRQSIHDFVTEFKKRYDRLDVLINNAGVILPGRHETVDGYELQFGVNHLGHFLLTNLLLDLLISSQPSRVVNVSSGAHKSGKIYFDDVNLTKNYRIFRAYAQSKLANIMFTYELASRLKDTNVTVNCLHPGAVATSIGINRDTGFGKFITGILKPFFNTPEKGAETAIYLAMSDEIEGVSGKYFIRKKQVQSSENSYDQEAAKKLWKLSEEMTGLSVNK</sequence>
<evidence type="ECO:0000256" key="1">
    <source>
        <dbReference type="ARBA" id="ARBA00023002"/>
    </source>
</evidence>
<keyword evidence="1 3" id="KW-0560">Oxidoreductase</keyword>
<evidence type="ECO:0000313" key="4">
    <source>
        <dbReference type="Proteomes" id="UP000005707"/>
    </source>
</evidence>
<dbReference type="PANTHER" id="PTHR43157">
    <property type="entry name" value="PHOSPHATIDYLINOSITOL-GLYCAN BIOSYNTHESIS CLASS F PROTEIN-RELATED"/>
    <property type="match status" value="1"/>
</dbReference>
<protein>
    <submittedName>
        <fullName evidence="3">1-deoxy-D-xylulose-5-phosphate reductoisomerase protein</fullName>
        <ecNumber evidence="3">1.1.1.267</ecNumber>
    </submittedName>
</protein>
<dbReference type="InParanoid" id="F7PTN0"/>
<dbReference type="OrthoDB" id="9803333at2"/>
<dbReference type="EMBL" id="AFNU02000005">
    <property type="protein sequence ID" value="ERJ12196.1"/>
    <property type="molecule type" value="Genomic_DNA"/>
</dbReference>
<proteinExistence type="inferred from homology"/>
<dbReference type="GO" id="GO:0030604">
    <property type="term" value="F:1-deoxy-D-xylulose-5-phosphate reductoisomerase activity"/>
    <property type="evidence" value="ECO:0007669"/>
    <property type="project" value="UniProtKB-EC"/>
</dbReference>
<accession>F7PTN0</accession>
<dbReference type="Gene3D" id="3.40.50.720">
    <property type="entry name" value="NAD(P)-binding Rossmann-like Domain"/>
    <property type="match status" value="1"/>
</dbReference>
<dbReference type="Pfam" id="PF00106">
    <property type="entry name" value="adh_short"/>
    <property type="match status" value="1"/>
</dbReference>
<dbReference type="STRING" id="1033810.HLPCO_001723"/>
<dbReference type="PRINTS" id="PR00080">
    <property type="entry name" value="SDRFAMILY"/>
</dbReference>
<dbReference type="InterPro" id="IPR002347">
    <property type="entry name" value="SDR_fam"/>
</dbReference>
<dbReference type="PANTHER" id="PTHR43157:SF31">
    <property type="entry name" value="PHOSPHATIDYLINOSITOL-GLYCAN BIOSYNTHESIS CLASS F PROTEIN"/>
    <property type="match status" value="1"/>
</dbReference>
<dbReference type="AlphaFoldDB" id="F7PTN0"/>
<dbReference type="SUPFAM" id="SSF51735">
    <property type="entry name" value="NAD(P)-binding Rossmann-fold domains"/>
    <property type="match status" value="1"/>
</dbReference>
<comment type="caution">
    <text evidence="3">The sequence shown here is derived from an EMBL/GenBank/DDBJ whole genome shotgun (WGS) entry which is preliminary data.</text>
</comment>
<evidence type="ECO:0000313" key="3">
    <source>
        <dbReference type="EMBL" id="ERJ12196.1"/>
    </source>
</evidence>
<dbReference type="EC" id="1.1.1.267" evidence="3"/>
<gene>
    <name evidence="3" type="ORF">HLPCO_001723</name>
</gene>
<dbReference type="GO" id="GO:0016853">
    <property type="term" value="F:isomerase activity"/>
    <property type="evidence" value="ECO:0007669"/>
    <property type="project" value="UniProtKB-KW"/>
</dbReference>
<dbReference type="RefSeq" id="WP_008825197.1">
    <property type="nucleotide sequence ID" value="NZ_AFNU02000005.1"/>
</dbReference>
<reference evidence="3 4" key="2">
    <citation type="journal article" date="2013" name="PLoS ONE">
        <title>INDIGO - INtegrated Data Warehouse of MIcrobial GenOmes with Examples from the Red Sea Extremophiles.</title>
        <authorList>
            <person name="Alam I."/>
            <person name="Antunes A."/>
            <person name="Kamau A.A."/>
            <person name="Ba Alawi W."/>
            <person name="Kalkatawi M."/>
            <person name="Stingl U."/>
            <person name="Bajic V.B."/>
        </authorList>
    </citation>
    <scope>NUCLEOTIDE SEQUENCE [LARGE SCALE GENOMIC DNA]</scope>
    <source>
        <strain evidence="3 4">SSD-17B</strain>
    </source>
</reference>
<comment type="similarity">
    <text evidence="2">Belongs to the short-chain dehydrogenases/reductases (SDR) family.</text>
</comment>
<dbReference type="PRINTS" id="PR00081">
    <property type="entry name" value="GDHRDH"/>
</dbReference>
<dbReference type="eggNOG" id="COG1028">
    <property type="taxonomic scope" value="Bacteria"/>
</dbReference>
<dbReference type="InterPro" id="IPR036291">
    <property type="entry name" value="NAD(P)-bd_dom_sf"/>
</dbReference>
<dbReference type="Proteomes" id="UP000005707">
    <property type="component" value="Unassembled WGS sequence"/>
</dbReference>
<reference evidence="3 4" key="1">
    <citation type="journal article" date="2011" name="J. Bacteriol.">
        <title>Genome sequence of Haloplasma contractile, an unusual contractile bacterium from a deep-sea anoxic brine lake.</title>
        <authorList>
            <person name="Antunes A."/>
            <person name="Alam I."/>
            <person name="El Dorry H."/>
            <person name="Siam R."/>
            <person name="Robertson A."/>
            <person name="Bajic V.B."/>
            <person name="Stingl U."/>
        </authorList>
    </citation>
    <scope>NUCLEOTIDE SEQUENCE [LARGE SCALE GENOMIC DNA]</scope>
    <source>
        <strain evidence="3 4">SSD-17B</strain>
    </source>
</reference>
<evidence type="ECO:0000256" key="2">
    <source>
        <dbReference type="RuleBase" id="RU000363"/>
    </source>
</evidence>
<dbReference type="CDD" id="cd05327">
    <property type="entry name" value="retinol-DH_like_SDR_c_like"/>
    <property type="match status" value="1"/>
</dbReference>
<keyword evidence="4" id="KW-1185">Reference proteome</keyword>
<name>F7PTN0_9MOLU</name>
<organism evidence="3 4">
    <name type="scientific">Haloplasma contractile SSD-17B</name>
    <dbReference type="NCBI Taxonomy" id="1033810"/>
    <lineage>
        <taxon>Bacteria</taxon>
        <taxon>Bacillati</taxon>
        <taxon>Mycoplasmatota</taxon>
        <taxon>Mollicutes</taxon>
        <taxon>Haloplasmatales</taxon>
        <taxon>Haloplasmataceae</taxon>
        <taxon>Haloplasma</taxon>
    </lineage>
</organism>